<comment type="caution">
    <text evidence="3">The sequence shown here is derived from an EMBL/GenBank/DDBJ whole genome shotgun (WGS) entry which is preliminary data.</text>
</comment>
<reference evidence="3" key="2">
    <citation type="submission" date="2022-01" db="EMBL/GenBank/DDBJ databases">
        <authorList>
            <person name="Sanchez-Suarez J."/>
            <person name="Villamil L."/>
            <person name="Diaz L.E."/>
        </authorList>
    </citation>
    <scope>NUCLEOTIDE SEQUENCE</scope>
    <source>
        <strain evidence="3">EUFUS-Z928</strain>
    </source>
</reference>
<evidence type="ECO:0000313" key="4">
    <source>
        <dbReference type="Proteomes" id="UP001152308"/>
    </source>
</evidence>
<dbReference type="Gene3D" id="3.90.180.10">
    <property type="entry name" value="Medium-chain alcohol dehydrogenases, catalytic domain"/>
    <property type="match status" value="1"/>
</dbReference>
<feature type="region of interest" description="Disordered" evidence="1">
    <location>
        <begin position="1"/>
        <end position="26"/>
    </location>
</feature>
<feature type="compositionally biased region" description="Basic and acidic residues" evidence="1">
    <location>
        <begin position="16"/>
        <end position="26"/>
    </location>
</feature>
<dbReference type="Pfam" id="PF16884">
    <property type="entry name" value="ADH_N_2"/>
    <property type="match status" value="1"/>
</dbReference>
<feature type="compositionally biased region" description="Polar residues" evidence="1">
    <location>
        <begin position="1"/>
        <end position="11"/>
    </location>
</feature>
<evidence type="ECO:0000256" key="1">
    <source>
        <dbReference type="SAM" id="MobiDB-lite"/>
    </source>
</evidence>
<reference evidence="3" key="1">
    <citation type="journal article" date="2022" name="Data Brief">
        <title>Draft genome sequence data of Gordonia hongkongensis strain EUFUS-Z928 isolated from the octocoral Eunicea fusca.</title>
        <authorList>
            <person name="Sanchez-Suarez J."/>
            <person name="Diaz L."/>
            <person name="Melo-Bolivar J."/>
            <person name="Villamil L."/>
        </authorList>
    </citation>
    <scope>NUCLEOTIDE SEQUENCE</scope>
    <source>
        <strain evidence="3">EUFUS-Z928</strain>
    </source>
</reference>
<feature type="domain" description="Oxidoreductase N-terminal" evidence="2">
    <location>
        <begin position="10"/>
        <end position="61"/>
    </location>
</feature>
<gene>
    <name evidence="3" type="ORF">L2299_00680</name>
</gene>
<dbReference type="EMBL" id="JAKJLQ010000001">
    <property type="protein sequence ID" value="MDF6099565.1"/>
    <property type="molecule type" value="Genomic_DNA"/>
</dbReference>
<sequence length="64" mass="7209">MTSGVATTTRTVFLRKRPDDGVPRPENFEVRETEVGPLRGDQILVENRYMSVDPSMRGRLGTSE</sequence>
<proteinExistence type="predicted"/>
<keyword evidence="4" id="KW-1185">Reference proteome</keyword>
<evidence type="ECO:0000313" key="3">
    <source>
        <dbReference type="EMBL" id="MDF6099565.1"/>
    </source>
</evidence>
<name>A0ABT6BPA0_9ACTN</name>
<dbReference type="InterPro" id="IPR041694">
    <property type="entry name" value="ADH_N_2"/>
</dbReference>
<protein>
    <recommendedName>
        <fullName evidence="2">Oxidoreductase N-terminal domain-containing protein</fullName>
    </recommendedName>
</protein>
<dbReference type="Proteomes" id="UP001152308">
    <property type="component" value="Unassembled WGS sequence"/>
</dbReference>
<accession>A0ABT6BPA0</accession>
<dbReference type="RefSeq" id="WP_065629475.1">
    <property type="nucleotide sequence ID" value="NZ_JAKJLQ010000001.1"/>
</dbReference>
<dbReference type="InterPro" id="IPR011032">
    <property type="entry name" value="GroES-like_sf"/>
</dbReference>
<organism evidence="3 4">
    <name type="scientific">Gordonia hongkongensis</name>
    <dbReference type="NCBI Taxonomy" id="1701090"/>
    <lineage>
        <taxon>Bacteria</taxon>
        <taxon>Bacillati</taxon>
        <taxon>Actinomycetota</taxon>
        <taxon>Actinomycetes</taxon>
        <taxon>Mycobacteriales</taxon>
        <taxon>Gordoniaceae</taxon>
        <taxon>Gordonia</taxon>
    </lineage>
</organism>
<dbReference type="SUPFAM" id="SSF50129">
    <property type="entry name" value="GroES-like"/>
    <property type="match status" value="1"/>
</dbReference>
<evidence type="ECO:0000259" key="2">
    <source>
        <dbReference type="Pfam" id="PF16884"/>
    </source>
</evidence>